<feature type="region of interest" description="Disordered" evidence="6">
    <location>
        <begin position="1"/>
        <end position="28"/>
    </location>
</feature>
<sequence length="219" mass="23938">MKEMTITSAEMLGSSAPGEPRRRGNRTTRVPEILEVAISVFATEGNAGFTQRRVASDAGIRLSTLQHYFGTREDLLRATLRAMANRYLELYRTLARDKLRSPEARLDAIVDEAFAALTRPGTSTSAFALESWSLAEHEEFARDLTAEITGEFQEIFTSLVAKINPALTSGECALRGALLVSHLQGLVVFIRRAGDNAPDLGAFQTAAKVVWKALSKAPQ</sequence>
<feature type="DNA-binding region" description="H-T-H motif" evidence="5">
    <location>
        <begin position="50"/>
        <end position="69"/>
    </location>
</feature>
<evidence type="ECO:0000259" key="7">
    <source>
        <dbReference type="PROSITE" id="PS50977"/>
    </source>
</evidence>
<dbReference type="PROSITE" id="PS50977">
    <property type="entry name" value="HTH_TETR_2"/>
    <property type="match status" value="1"/>
</dbReference>
<evidence type="ECO:0000313" key="9">
    <source>
        <dbReference type="Proteomes" id="UP000199365"/>
    </source>
</evidence>
<evidence type="ECO:0000256" key="3">
    <source>
        <dbReference type="ARBA" id="ARBA00023125"/>
    </source>
</evidence>
<dbReference type="GO" id="GO:0000976">
    <property type="term" value="F:transcription cis-regulatory region binding"/>
    <property type="evidence" value="ECO:0007669"/>
    <property type="project" value="TreeGrafter"/>
</dbReference>
<evidence type="ECO:0000256" key="2">
    <source>
        <dbReference type="ARBA" id="ARBA00023015"/>
    </source>
</evidence>
<dbReference type="EMBL" id="FNKX01000004">
    <property type="protein sequence ID" value="SDR62203.1"/>
    <property type="molecule type" value="Genomic_DNA"/>
</dbReference>
<dbReference type="STRING" id="157910.SAMN05445850_8158"/>
<dbReference type="InterPro" id="IPR039538">
    <property type="entry name" value="BetI_C"/>
</dbReference>
<keyword evidence="4" id="KW-0804">Transcription</keyword>
<dbReference type="InterPro" id="IPR050109">
    <property type="entry name" value="HTH-type_TetR-like_transc_reg"/>
</dbReference>
<dbReference type="SUPFAM" id="SSF46689">
    <property type="entry name" value="Homeodomain-like"/>
    <property type="match status" value="1"/>
</dbReference>
<keyword evidence="3 5" id="KW-0238">DNA-binding</keyword>
<accession>A0A1H1KIR9</accession>
<evidence type="ECO:0000256" key="6">
    <source>
        <dbReference type="SAM" id="MobiDB-lite"/>
    </source>
</evidence>
<feature type="domain" description="HTH tetR-type" evidence="7">
    <location>
        <begin position="27"/>
        <end position="87"/>
    </location>
</feature>
<dbReference type="PANTHER" id="PTHR30055:SF234">
    <property type="entry name" value="HTH-TYPE TRANSCRIPTIONAL REGULATOR BETI"/>
    <property type="match status" value="1"/>
</dbReference>
<dbReference type="Proteomes" id="UP000199365">
    <property type="component" value="Unassembled WGS sequence"/>
</dbReference>
<evidence type="ECO:0000256" key="5">
    <source>
        <dbReference type="PROSITE-ProRule" id="PRU00335"/>
    </source>
</evidence>
<keyword evidence="9" id="KW-1185">Reference proteome</keyword>
<dbReference type="InterPro" id="IPR001647">
    <property type="entry name" value="HTH_TetR"/>
</dbReference>
<keyword evidence="1" id="KW-0678">Repressor</keyword>
<dbReference type="InterPro" id="IPR009057">
    <property type="entry name" value="Homeodomain-like_sf"/>
</dbReference>
<name>A0A1H1KIR9_9BURK</name>
<evidence type="ECO:0000256" key="1">
    <source>
        <dbReference type="ARBA" id="ARBA00022491"/>
    </source>
</evidence>
<dbReference type="Gene3D" id="1.10.357.10">
    <property type="entry name" value="Tetracycline Repressor, domain 2"/>
    <property type="match status" value="1"/>
</dbReference>
<evidence type="ECO:0000256" key="4">
    <source>
        <dbReference type="ARBA" id="ARBA00023163"/>
    </source>
</evidence>
<organism evidence="8 9">
    <name type="scientific">Paraburkholderia tuberum</name>
    <dbReference type="NCBI Taxonomy" id="157910"/>
    <lineage>
        <taxon>Bacteria</taxon>
        <taxon>Pseudomonadati</taxon>
        <taxon>Pseudomonadota</taxon>
        <taxon>Betaproteobacteria</taxon>
        <taxon>Burkholderiales</taxon>
        <taxon>Burkholderiaceae</taxon>
        <taxon>Paraburkholderia</taxon>
    </lineage>
</organism>
<dbReference type="PRINTS" id="PR00455">
    <property type="entry name" value="HTHTETR"/>
</dbReference>
<gene>
    <name evidence="8" type="ORF">SAMN05445850_8158</name>
</gene>
<dbReference type="PANTHER" id="PTHR30055">
    <property type="entry name" value="HTH-TYPE TRANSCRIPTIONAL REGULATOR RUTR"/>
    <property type="match status" value="1"/>
</dbReference>
<dbReference type="RefSeq" id="WP_090812534.1">
    <property type="nucleotide sequence ID" value="NZ_FNKX01000004.1"/>
</dbReference>
<dbReference type="AlphaFoldDB" id="A0A1H1KIR9"/>
<protein>
    <submittedName>
        <fullName evidence="8">Transcriptional regulator, TetR family</fullName>
    </submittedName>
</protein>
<proteinExistence type="predicted"/>
<dbReference type="Pfam" id="PF00440">
    <property type="entry name" value="TetR_N"/>
    <property type="match status" value="1"/>
</dbReference>
<evidence type="ECO:0000313" key="8">
    <source>
        <dbReference type="EMBL" id="SDR62203.1"/>
    </source>
</evidence>
<dbReference type="Pfam" id="PF13977">
    <property type="entry name" value="TetR_C_6"/>
    <property type="match status" value="1"/>
</dbReference>
<reference evidence="9" key="1">
    <citation type="submission" date="2016-10" db="EMBL/GenBank/DDBJ databases">
        <authorList>
            <person name="Varghese N."/>
            <person name="Submissions S."/>
        </authorList>
    </citation>
    <scope>NUCLEOTIDE SEQUENCE [LARGE SCALE GENOMIC DNA]</scope>
    <source>
        <strain evidence="9">DUS833</strain>
    </source>
</reference>
<keyword evidence="2" id="KW-0805">Transcription regulation</keyword>
<dbReference type="GO" id="GO:0003700">
    <property type="term" value="F:DNA-binding transcription factor activity"/>
    <property type="evidence" value="ECO:0007669"/>
    <property type="project" value="TreeGrafter"/>
</dbReference>